<evidence type="ECO:0000313" key="2">
    <source>
        <dbReference type="EMBL" id="GLH99779.1"/>
    </source>
</evidence>
<evidence type="ECO:0000256" key="1">
    <source>
        <dbReference type="SAM" id="MobiDB-lite"/>
    </source>
</evidence>
<feature type="compositionally biased region" description="Gly residues" evidence="1">
    <location>
        <begin position="53"/>
        <end position="65"/>
    </location>
</feature>
<feature type="region of interest" description="Disordered" evidence="1">
    <location>
        <begin position="1"/>
        <end position="71"/>
    </location>
</feature>
<evidence type="ECO:0000313" key="3">
    <source>
        <dbReference type="Proteomes" id="UP001144280"/>
    </source>
</evidence>
<dbReference type="Proteomes" id="UP001144280">
    <property type="component" value="Unassembled WGS sequence"/>
</dbReference>
<comment type="caution">
    <text evidence="2">The sequence shown here is derived from an EMBL/GenBank/DDBJ whole genome shotgun (WGS) entry which is preliminary data.</text>
</comment>
<reference evidence="2" key="1">
    <citation type="submission" date="2022-12" db="EMBL/GenBank/DDBJ databases">
        <title>New Phytohabitans aurantiacus sp. RD004123 nov., an actinomycete isolated from soil.</title>
        <authorList>
            <person name="Triningsih D.W."/>
            <person name="Harunari E."/>
            <person name="Igarashi Y."/>
        </authorList>
    </citation>
    <scope>NUCLEOTIDE SEQUENCE</scope>
    <source>
        <strain evidence="2">RD004123</strain>
    </source>
</reference>
<name>A0ABQ5R1G2_9ACTN</name>
<accession>A0ABQ5R1G2</accession>
<sequence length="71" mass="7218">MAEVRVGRDAREARHCPAAADPVDGRRDRIPACRADAVDDEDAGGAEIVEGGPEPGGGTPPGEGAGVARQR</sequence>
<proteinExistence type="predicted"/>
<organism evidence="2 3">
    <name type="scientific">Phytohabitans aurantiacus</name>
    <dbReference type="NCBI Taxonomy" id="3016789"/>
    <lineage>
        <taxon>Bacteria</taxon>
        <taxon>Bacillati</taxon>
        <taxon>Actinomycetota</taxon>
        <taxon>Actinomycetes</taxon>
        <taxon>Micromonosporales</taxon>
        <taxon>Micromonosporaceae</taxon>
    </lineage>
</organism>
<protein>
    <submittedName>
        <fullName evidence="2">Uncharacterized protein</fullName>
    </submittedName>
</protein>
<keyword evidence="3" id="KW-1185">Reference proteome</keyword>
<dbReference type="EMBL" id="BSDI01000027">
    <property type="protein sequence ID" value="GLH99779.1"/>
    <property type="molecule type" value="Genomic_DNA"/>
</dbReference>
<gene>
    <name evidence="2" type="ORF">Pa4123_50550</name>
</gene>
<feature type="compositionally biased region" description="Basic and acidic residues" evidence="1">
    <location>
        <begin position="1"/>
        <end position="15"/>
    </location>
</feature>